<evidence type="ECO:0000256" key="1">
    <source>
        <dbReference type="ARBA" id="ARBA00023049"/>
    </source>
</evidence>
<evidence type="ECO:0000259" key="3">
    <source>
        <dbReference type="Pfam" id="PF04002"/>
    </source>
</evidence>
<dbReference type="InterPro" id="IPR010994">
    <property type="entry name" value="RuvA_2-like"/>
</dbReference>
<accession>A0AAW5JYD9</accession>
<evidence type="ECO:0000313" key="5">
    <source>
        <dbReference type="EMBL" id="MCQ4813416.1"/>
    </source>
</evidence>
<reference evidence="5 6" key="1">
    <citation type="submission" date="2022-06" db="EMBL/GenBank/DDBJ databases">
        <title>Isolation of gut microbiota from human fecal samples.</title>
        <authorList>
            <person name="Pamer E.G."/>
            <person name="Barat B."/>
            <person name="Waligurski E."/>
            <person name="Medina S."/>
            <person name="Paddock L."/>
            <person name="Mostad J."/>
        </authorList>
    </citation>
    <scope>NUCLEOTIDE SEQUENCE [LARGE SCALE GENOMIC DNA]</scope>
    <source>
        <strain evidence="5 6">DFI.9.90</strain>
    </source>
</reference>
<comment type="caution">
    <text evidence="5">The sequence shown here is derived from an EMBL/GenBank/DDBJ whole genome shotgun (WGS) entry which is preliminary data.</text>
</comment>
<sequence>MDFSQLPHSERPREKLIKHGPDSLSLAELLAILLRTGRKGEDVAALSQGLLRRMGGLAGLARATTAEMMQEKGLKEAKAASLAAALELGKRMVLMKGAESSDWRGALLAKAFETKYMERECIFAFFLSAKDRVLGESELSFGGISGAYLDLPVFFRQAVRISAAKVVVLHNHPDGCRLPSRDDVKLTEHIEQGLRFLGMQLKGHYIAADGELFPVKGERLAECGLEAAPGKI</sequence>
<dbReference type="SUPFAM" id="SSF47781">
    <property type="entry name" value="RuvA domain 2-like"/>
    <property type="match status" value="1"/>
</dbReference>
<dbReference type="PANTHER" id="PTHR30471">
    <property type="entry name" value="DNA REPAIR PROTEIN RADC"/>
    <property type="match status" value="1"/>
</dbReference>
<comment type="similarity">
    <text evidence="2">Belongs to the UPF0758 family.</text>
</comment>
<dbReference type="NCBIfam" id="TIGR00608">
    <property type="entry name" value="radc"/>
    <property type="match status" value="1"/>
</dbReference>
<dbReference type="Pfam" id="PF20582">
    <property type="entry name" value="UPF0758_N"/>
    <property type="match status" value="1"/>
</dbReference>
<dbReference type="InterPro" id="IPR001405">
    <property type="entry name" value="UPF0758"/>
</dbReference>
<dbReference type="Pfam" id="PF04002">
    <property type="entry name" value="RadC"/>
    <property type="match status" value="1"/>
</dbReference>
<keyword evidence="1" id="KW-0645">Protease</keyword>
<name>A0AAW5JYD9_9BACT</name>
<dbReference type="PANTHER" id="PTHR30471:SF3">
    <property type="entry name" value="UPF0758 PROTEIN YEES-RELATED"/>
    <property type="match status" value="1"/>
</dbReference>
<dbReference type="Proteomes" id="UP001205919">
    <property type="component" value="Unassembled WGS sequence"/>
</dbReference>
<dbReference type="AlphaFoldDB" id="A0AAW5JYD9"/>
<keyword evidence="1" id="KW-0378">Hydrolase</keyword>
<feature type="domain" description="UPF0758" evidence="4">
    <location>
        <begin position="5"/>
        <end position="80"/>
    </location>
</feature>
<feature type="domain" description="RadC-like JAB" evidence="3">
    <location>
        <begin position="113"/>
        <end position="215"/>
    </location>
</feature>
<dbReference type="Gene3D" id="3.40.140.10">
    <property type="entry name" value="Cytidine Deaminase, domain 2"/>
    <property type="match status" value="1"/>
</dbReference>
<organism evidence="5 6">
    <name type="scientific">Cloacibacillus evryensis</name>
    <dbReference type="NCBI Taxonomy" id="508460"/>
    <lineage>
        <taxon>Bacteria</taxon>
        <taxon>Thermotogati</taxon>
        <taxon>Synergistota</taxon>
        <taxon>Synergistia</taxon>
        <taxon>Synergistales</taxon>
        <taxon>Synergistaceae</taxon>
        <taxon>Cloacibacillus</taxon>
    </lineage>
</organism>
<evidence type="ECO:0000259" key="4">
    <source>
        <dbReference type="Pfam" id="PF20582"/>
    </source>
</evidence>
<keyword evidence="1" id="KW-0482">Metalloprotease</keyword>
<protein>
    <submittedName>
        <fullName evidence="5">DNA repair protein RadC</fullName>
    </submittedName>
</protein>
<dbReference type="EMBL" id="JANFYT010000005">
    <property type="protein sequence ID" value="MCQ4813416.1"/>
    <property type="molecule type" value="Genomic_DNA"/>
</dbReference>
<dbReference type="RefSeq" id="WP_256181467.1">
    <property type="nucleotide sequence ID" value="NZ_CAJLEK010000012.1"/>
</dbReference>
<keyword evidence="6" id="KW-1185">Reference proteome</keyword>
<dbReference type="InterPro" id="IPR046778">
    <property type="entry name" value="UPF0758_N"/>
</dbReference>
<gene>
    <name evidence="5" type="primary">radC</name>
    <name evidence="5" type="ORF">NE630_03135</name>
</gene>
<evidence type="ECO:0000313" key="6">
    <source>
        <dbReference type="Proteomes" id="UP001205919"/>
    </source>
</evidence>
<evidence type="ECO:0000256" key="2">
    <source>
        <dbReference type="RuleBase" id="RU003797"/>
    </source>
</evidence>
<dbReference type="InterPro" id="IPR025657">
    <property type="entry name" value="RadC_JAB"/>
</dbReference>
<dbReference type="GO" id="GO:0008237">
    <property type="term" value="F:metallopeptidase activity"/>
    <property type="evidence" value="ECO:0007669"/>
    <property type="project" value="UniProtKB-KW"/>
</dbReference>
<proteinExistence type="inferred from homology"/>